<evidence type="ECO:0000313" key="3">
    <source>
        <dbReference type="EMBL" id="TYS46618.1"/>
    </source>
</evidence>
<comment type="caution">
    <text evidence="3">The sequence shown here is derived from an EMBL/GenBank/DDBJ whole genome shotgun (WGS) entry which is preliminary data.</text>
</comment>
<dbReference type="InterPro" id="IPR057666">
    <property type="entry name" value="DrpA_SLOG"/>
</dbReference>
<dbReference type="AlphaFoldDB" id="A0A5D4R9U8"/>
<comment type="similarity">
    <text evidence="1">Belongs to the DprA/Smf family.</text>
</comment>
<dbReference type="Gene3D" id="3.40.50.450">
    <property type="match status" value="1"/>
</dbReference>
<evidence type="ECO:0000256" key="1">
    <source>
        <dbReference type="ARBA" id="ARBA00006525"/>
    </source>
</evidence>
<organism evidence="3 4">
    <name type="scientific">Bacillus infantis</name>
    <dbReference type="NCBI Taxonomy" id="324767"/>
    <lineage>
        <taxon>Bacteria</taxon>
        <taxon>Bacillati</taxon>
        <taxon>Bacillota</taxon>
        <taxon>Bacilli</taxon>
        <taxon>Bacillales</taxon>
        <taxon>Bacillaceae</taxon>
        <taxon>Bacillus</taxon>
    </lineage>
</organism>
<dbReference type="PANTHER" id="PTHR43022">
    <property type="entry name" value="PROTEIN SMF"/>
    <property type="match status" value="1"/>
</dbReference>
<dbReference type="PANTHER" id="PTHR43022:SF1">
    <property type="entry name" value="PROTEIN SMF"/>
    <property type="match status" value="1"/>
</dbReference>
<dbReference type="SUPFAM" id="SSF102405">
    <property type="entry name" value="MCP/YpsA-like"/>
    <property type="match status" value="1"/>
</dbReference>
<evidence type="ECO:0000259" key="2">
    <source>
        <dbReference type="Pfam" id="PF02481"/>
    </source>
</evidence>
<dbReference type="RefSeq" id="WP_148975391.1">
    <property type="nucleotide sequence ID" value="NZ_JBNIKU010000002.1"/>
</dbReference>
<dbReference type="Proteomes" id="UP000322139">
    <property type="component" value="Unassembled WGS sequence"/>
</dbReference>
<dbReference type="Pfam" id="PF02481">
    <property type="entry name" value="DNA_processg_A"/>
    <property type="match status" value="1"/>
</dbReference>
<name>A0A5D4R9U8_9BACI</name>
<dbReference type="NCBIfam" id="TIGR00732">
    <property type="entry name" value="dprA"/>
    <property type="match status" value="1"/>
</dbReference>
<accession>A0A5D4R9U8</accession>
<dbReference type="InterPro" id="IPR003488">
    <property type="entry name" value="DprA"/>
</dbReference>
<proteinExistence type="inferred from homology"/>
<reference evidence="3 4" key="1">
    <citation type="submission" date="2019-08" db="EMBL/GenBank/DDBJ databases">
        <title>Bacillus genomes from the desert of Cuatro Cienegas, Coahuila.</title>
        <authorList>
            <person name="Olmedo-Alvarez G."/>
        </authorList>
    </citation>
    <scope>NUCLEOTIDE SEQUENCE [LARGE SCALE GENOMIC DNA]</scope>
    <source>
        <strain evidence="3 4">CH446_14T</strain>
    </source>
</reference>
<dbReference type="EMBL" id="VTER01000007">
    <property type="protein sequence ID" value="TYS46618.1"/>
    <property type="molecule type" value="Genomic_DNA"/>
</dbReference>
<sequence length="281" mass="31080">MDEFKLKFISLHHKSSWSSIYHFLKKDPHMKTSLSAAFSEPDRKLFFPTKSSLETTIEKIRLYEKYGIHCITIFDPEYPPLLKEIYQPPWVLYAKGDISLLHLDPKLAVVGSRQITGYGRSAIKKVFPGLVGKGVAIVSGLAAGVDAEAHETAISLGGRTIGVIAGGLNHIYPKSNEQLARRMMEDQLVISEYPPDARPDRWQFPMRNRIISGLSQGTFIIEAKSKSGSLITANYAVNEGRDVFALPGSIFSQASAGTNELIQQGAKLIADASEILEELNF</sequence>
<feature type="domain" description="Smf/DprA SLOG" evidence="2">
    <location>
        <begin position="70"/>
        <end position="279"/>
    </location>
</feature>
<dbReference type="GO" id="GO:0009294">
    <property type="term" value="P:DNA-mediated transformation"/>
    <property type="evidence" value="ECO:0007669"/>
    <property type="project" value="InterPro"/>
</dbReference>
<protein>
    <submittedName>
        <fullName evidence="3">DNA-protecting protein DprA</fullName>
    </submittedName>
</protein>
<evidence type="ECO:0000313" key="4">
    <source>
        <dbReference type="Proteomes" id="UP000322139"/>
    </source>
</evidence>
<gene>
    <name evidence="3" type="primary">dprA</name>
    <name evidence="3" type="ORF">FZD51_14160</name>
</gene>